<feature type="signal peptide" evidence="1">
    <location>
        <begin position="1"/>
        <end position="24"/>
    </location>
</feature>
<dbReference type="Proteomes" id="UP001154282">
    <property type="component" value="Unassembled WGS sequence"/>
</dbReference>
<dbReference type="AlphaFoldDB" id="A0AAV0LNM2"/>
<evidence type="ECO:0008006" key="4">
    <source>
        <dbReference type="Google" id="ProtNLM"/>
    </source>
</evidence>
<proteinExistence type="predicted"/>
<dbReference type="EMBL" id="CAMGYJ010000006">
    <property type="protein sequence ID" value="CAI0435802.1"/>
    <property type="molecule type" value="Genomic_DNA"/>
</dbReference>
<feature type="chain" id="PRO_5043516289" description="Defensin-like protein" evidence="1">
    <location>
        <begin position="25"/>
        <end position="110"/>
    </location>
</feature>
<keyword evidence="1" id="KW-0732">Signal</keyword>
<evidence type="ECO:0000313" key="3">
    <source>
        <dbReference type="Proteomes" id="UP001154282"/>
    </source>
</evidence>
<comment type="caution">
    <text evidence="2">The sequence shown here is derived from an EMBL/GenBank/DDBJ whole genome shotgun (WGS) entry which is preliminary data.</text>
</comment>
<sequence>MKSSSSSTILALLLLLCLLHGNKAAASPRPDGTKYGVQYCKFGSFRASFLHLRYGVCKDSVCDTACNIKFGEPGILIRGQCDRRYCVCSMQCYFPAPPPPPAANPDPELN</sequence>
<evidence type="ECO:0000313" key="2">
    <source>
        <dbReference type="EMBL" id="CAI0435802.1"/>
    </source>
</evidence>
<name>A0AAV0LNM2_9ROSI</name>
<gene>
    <name evidence="2" type="ORF">LITE_LOCUS24839</name>
</gene>
<keyword evidence="3" id="KW-1185">Reference proteome</keyword>
<accession>A0AAV0LNM2</accession>
<organism evidence="2 3">
    <name type="scientific">Linum tenue</name>
    <dbReference type="NCBI Taxonomy" id="586396"/>
    <lineage>
        <taxon>Eukaryota</taxon>
        <taxon>Viridiplantae</taxon>
        <taxon>Streptophyta</taxon>
        <taxon>Embryophyta</taxon>
        <taxon>Tracheophyta</taxon>
        <taxon>Spermatophyta</taxon>
        <taxon>Magnoliopsida</taxon>
        <taxon>eudicotyledons</taxon>
        <taxon>Gunneridae</taxon>
        <taxon>Pentapetalae</taxon>
        <taxon>rosids</taxon>
        <taxon>fabids</taxon>
        <taxon>Malpighiales</taxon>
        <taxon>Linaceae</taxon>
        <taxon>Linum</taxon>
    </lineage>
</organism>
<reference evidence="2" key="1">
    <citation type="submission" date="2022-08" db="EMBL/GenBank/DDBJ databases">
        <authorList>
            <person name="Gutierrez-Valencia J."/>
        </authorList>
    </citation>
    <scope>NUCLEOTIDE SEQUENCE</scope>
</reference>
<evidence type="ECO:0000256" key="1">
    <source>
        <dbReference type="SAM" id="SignalP"/>
    </source>
</evidence>
<protein>
    <recommendedName>
        <fullName evidence="4">Defensin-like protein</fullName>
    </recommendedName>
</protein>